<dbReference type="InterPro" id="IPR012340">
    <property type="entry name" value="NA-bd_OB-fold"/>
</dbReference>
<dbReference type="Proteomes" id="UP000178299">
    <property type="component" value="Unassembled WGS sequence"/>
</dbReference>
<protein>
    <recommendedName>
        <fullName evidence="1">S1 motif domain-containing protein</fullName>
    </recommendedName>
</protein>
<reference evidence="2 3" key="1">
    <citation type="journal article" date="2016" name="Nat. Commun.">
        <title>Thousands of microbial genomes shed light on interconnected biogeochemical processes in an aquifer system.</title>
        <authorList>
            <person name="Anantharaman K."/>
            <person name="Brown C.T."/>
            <person name="Hug L.A."/>
            <person name="Sharon I."/>
            <person name="Castelle C.J."/>
            <person name="Probst A.J."/>
            <person name="Thomas B.C."/>
            <person name="Singh A."/>
            <person name="Wilkins M.J."/>
            <person name="Karaoz U."/>
            <person name="Brodie E.L."/>
            <person name="Williams K.H."/>
            <person name="Hubbard S.S."/>
            <person name="Banfield J.F."/>
        </authorList>
    </citation>
    <scope>NUCLEOTIDE SEQUENCE [LARGE SCALE GENOMIC DNA]</scope>
</reference>
<dbReference type="PANTHER" id="PTHR47559:SF1">
    <property type="entry name" value="OS03G0844900 PROTEIN"/>
    <property type="match status" value="1"/>
</dbReference>
<name>A0A1F5WYC9_9BACT</name>
<feature type="domain" description="S1 motif" evidence="1">
    <location>
        <begin position="280"/>
        <end position="347"/>
    </location>
</feature>
<dbReference type="InterPro" id="IPR003029">
    <property type="entry name" value="S1_domain"/>
</dbReference>
<feature type="domain" description="S1 motif" evidence="1">
    <location>
        <begin position="101"/>
        <end position="179"/>
    </location>
</feature>
<evidence type="ECO:0000259" key="1">
    <source>
        <dbReference type="PROSITE" id="PS50126"/>
    </source>
</evidence>
<dbReference type="GO" id="GO:0003676">
    <property type="term" value="F:nucleic acid binding"/>
    <property type="evidence" value="ECO:0007669"/>
    <property type="project" value="InterPro"/>
</dbReference>
<sequence length="361" mass="40406">MDELWKKISISLPRADDIIEAKFLEKSGARAFFELGPMGCGKVYGREYILAKDIIKNLKKGDAVMAKVLDLENEDGYVELSLRDAGKDIVWREADELMKKKEVLELEVLEANKGGLVLEWKKIKGFLPASQLKTSHYPRVEGGDKERIFMELKKLDGQKLGVTIIAIDPKEDKIIFSEKGADATDLALLTSKYQIGQVIEGEITGVVDFGVFIKLEEGLEGLSHLSELDWSLVQNPHELFKIGERVSAKIIGIEGGRVSLSLKALKPDPWTSITEKYNKGDIVQGKVLRFNKYGSLIEVENGVSGLCHISEFSTGDKMREKLEIGRTYPFQITLFEPKERRMTLSYLGEDAKAPEAPKAEI</sequence>
<dbReference type="PANTHER" id="PTHR47559">
    <property type="entry name" value="OS03G0844900 PROTEIN"/>
    <property type="match status" value="1"/>
</dbReference>
<evidence type="ECO:0000313" key="2">
    <source>
        <dbReference type="EMBL" id="OGF80665.1"/>
    </source>
</evidence>
<dbReference type="SMART" id="SM00316">
    <property type="entry name" value="S1"/>
    <property type="match status" value="4"/>
</dbReference>
<gene>
    <name evidence="2" type="ORF">A2W48_01155</name>
</gene>
<dbReference type="Pfam" id="PF00575">
    <property type="entry name" value="S1"/>
    <property type="match status" value="2"/>
</dbReference>
<dbReference type="PROSITE" id="PS50126">
    <property type="entry name" value="S1"/>
    <property type="match status" value="4"/>
</dbReference>
<dbReference type="AlphaFoldDB" id="A0A1F5WYC9"/>
<feature type="domain" description="S1 motif" evidence="1">
    <location>
        <begin position="16"/>
        <end position="83"/>
    </location>
</feature>
<dbReference type="CDD" id="cd00164">
    <property type="entry name" value="S1_like"/>
    <property type="match status" value="1"/>
</dbReference>
<dbReference type="SUPFAM" id="SSF50249">
    <property type="entry name" value="Nucleic acid-binding proteins"/>
    <property type="match status" value="4"/>
</dbReference>
<comment type="caution">
    <text evidence="2">The sequence shown here is derived from an EMBL/GenBank/DDBJ whole genome shotgun (WGS) entry which is preliminary data.</text>
</comment>
<proteinExistence type="predicted"/>
<feature type="domain" description="S1 motif" evidence="1">
    <location>
        <begin position="196"/>
        <end position="263"/>
    </location>
</feature>
<organism evidence="2 3">
    <name type="scientific">Candidatus Giovannonibacteria bacterium RIFCSPHIGHO2_12_44_12</name>
    <dbReference type="NCBI Taxonomy" id="1798340"/>
    <lineage>
        <taxon>Bacteria</taxon>
        <taxon>Candidatus Giovannoniibacteriota</taxon>
    </lineage>
</organism>
<accession>A0A1F5WYC9</accession>
<dbReference type="EMBL" id="MFHS01000034">
    <property type="protein sequence ID" value="OGF80665.1"/>
    <property type="molecule type" value="Genomic_DNA"/>
</dbReference>
<dbReference type="InterPro" id="IPR052757">
    <property type="entry name" value="Ribosomal_protein_S1"/>
</dbReference>
<evidence type="ECO:0000313" key="3">
    <source>
        <dbReference type="Proteomes" id="UP000178299"/>
    </source>
</evidence>
<dbReference type="Gene3D" id="2.40.50.140">
    <property type="entry name" value="Nucleic acid-binding proteins"/>
    <property type="match status" value="4"/>
</dbReference>